<gene>
    <name evidence="1" type="ORF">LOX96_05420</name>
</gene>
<dbReference type="EMBL" id="JAJKBJ010000004">
    <property type="protein sequence ID" value="MCL9683522.1"/>
    <property type="molecule type" value="Genomic_DNA"/>
</dbReference>
<name>A0A9X2CZF0_9GAMM</name>
<dbReference type="AlphaFoldDB" id="A0A9X2CZF0"/>
<organism evidence="1 2">
    <name type="scientific">Legionella maioricensis</name>
    <dbReference type="NCBI Taxonomy" id="2896528"/>
    <lineage>
        <taxon>Bacteria</taxon>
        <taxon>Pseudomonadati</taxon>
        <taxon>Pseudomonadota</taxon>
        <taxon>Gammaproteobacteria</taxon>
        <taxon>Legionellales</taxon>
        <taxon>Legionellaceae</taxon>
        <taxon>Legionella</taxon>
    </lineage>
</organism>
<comment type="caution">
    <text evidence="1">The sequence shown here is derived from an EMBL/GenBank/DDBJ whole genome shotgun (WGS) entry which is preliminary data.</text>
</comment>
<evidence type="ECO:0000313" key="2">
    <source>
        <dbReference type="Proteomes" id="UP001139721"/>
    </source>
</evidence>
<accession>A0A9X2CZF0</accession>
<keyword evidence="2" id="KW-1185">Reference proteome</keyword>
<reference evidence="1" key="1">
    <citation type="submission" date="2021-11" db="EMBL/GenBank/DDBJ databases">
        <title>Legionella maioricencis sp. nov., a new species isolated from hot water samples in Mallorca.</title>
        <authorList>
            <person name="Crespi S."/>
            <person name="Drasar V."/>
            <person name="Salva-Serra F."/>
            <person name="Jaen-Luchoro D."/>
            <person name="Pineiro-Iglesias B."/>
            <person name="Aliaga F."/>
            <person name="Fernandez-Juarez V."/>
            <person name="Coll G."/>
            <person name="Moore E.R.B."/>
            <person name="Bennasar-Figueras A."/>
        </authorList>
    </citation>
    <scope>NUCLEOTIDE SEQUENCE</scope>
    <source>
        <strain evidence="1">HCPI-6</strain>
    </source>
</reference>
<evidence type="ECO:0000313" key="1">
    <source>
        <dbReference type="EMBL" id="MCL9683522.1"/>
    </source>
</evidence>
<dbReference type="Proteomes" id="UP001139721">
    <property type="component" value="Unassembled WGS sequence"/>
</dbReference>
<sequence length="73" mass="8573">MAKFFAQQVDCRPYGISGNGRILQKETVEDIKNAVTKHPTHVNSWLIFRETDEGNQFFPIMYVNIKEDKWIDL</sequence>
<protein>
    <submittedName>
        <fullName evidence="1">Uncharacterized protein</fullName>
    </submittedName>
</protein>
<proteinExistence type="predicted"/>
<dbReference type="RefSeq" id="WP_250421027.1">
    <property type="nucleotide sequence ID" value="NZ_JAJKBJ010000004.1"/>
</dbReference>